<dbReference type="InterPro" id="IPR001619">
    <property type="entry name" value="Sec1-like"/>
</dbReference>
<evidence type="ECO:0000313" key="4">
    <source>
        <dbReference type="Proteomes" id="UP000613740"/>
    </source>
</evidence>
<feature type="region of interest" description="Disordered" evidence="2">
    <location>
        <begin position="356"/>
        <end position="376"/>
    </location>
</feature>
<feature type="compositionally biased region" description="Low complexity" evidence="2">
    <location>
        <begin position="157"/>
        <end position="173"/>
    </location>
</feature>
<keyword evidence="4" id="KW-1185">Reference proteome</keyword>
<dbReference type="OrthoDB" id="549905at2759"/>
<dbReference type="EMBL" id="JAEHOD010000061">
    <property type="protein sequence ID" value="KAG2433577.1"/>
    <property type="molecule type" value="Genomic_DNA"/>
</dbReference>
<reference evidence="3" key="1">
    <citation type="journal article" date="2020" name="bioRxiv">
        <title>Comparative genomics of Chlamydomonas.</title>
        <authorList>
            <person name="Craig R.J."/>
            <person name="Hasan A.R."/>
            <person name="Ness R.W."/>
            <person name="Keightley P.D."/>
        </authorList>
    </citation>
    <scope>NUCLEOTIDE SEQUENCE</scope>
    <source>
        <strain evidence="3">CCAP 11/173</strain>
    </source>
</reference>
<evidence type="ECO:0000313" key="3">
    <source>
        <dbReference type="EMBL" id="KAG2433577.1"/>
    </source>
</evidence>
<dbReference type="GO" id="GO:0016192">
    <property type="term" value="P:vesicle-mediated transport"/>
    <property type="evidence" value="ECO:0007669"/>
    <property type="project" value="InterPro"/>
</dbReference>
<feature type="region of interest" description="Disordered" evidence="2">
    <location>
        <begin position="140"/>
        <end position="186"/>
    </location>
</feature>
<dbReference type="InterPro" id="IPR027482">
    <property type="entry name" value="Sec1-like_dom2"/>
</dbReference>
<evidence type="ECO:0000256" key="1">
    <source>
        <dbReference type="ARBA" id="ARBA00009884"/>
    </source>
</evidence>
<proteinExistence type="inferred from homology"/>
<comment type="similarity">
    <text evidence="1">Belongs to the STXBP/unc-18/SEC1 family.</text>
</comment>
<organism evidence="3 4">
    <name type="scientific">Chlamydomonas schloesseri</name>
    <dbReference type="NCBI Taxonomy" id="2026947"/>
    <lineage>
        <taxon>Eukaryota</taxon>
        <taxon>Viridiplantae</taxon>
        <taxon>Chlorophyta</taxon>
        <taxon>core chlorophytes</taxon>
        <taxon>Chlorophyceae</taxon>
        <taxon>CS clade</taxon>
        <taxon>Chlamydomonadales</taxon>
        <taxon>Chlamydomonadaceae</taxon>
        <taxon>Chlamydomonas</taxon>
    </lineage>
</organism>
<dbReference type="Gene3D" id="3.40.50.1910">
    <property type="match status" value="1"/>
</dbReference>
<comment type="caution">
    <text evidence="3">The sequence shown here is derived from an EMBL/GenBank/DDBJ whole genome shotgun (WGS) entry which is preliminary data.</text>
</comment>
<sequence length="883" mass="88782">MFEAIQRPVLELAESLQGALLYLDAGAGEIAQTTLGLPFLFGLGVSNVCSLELASPDDAALGTLATGHAPTRLAVFTTQLLTDAHPAIVRAVLAHPTVTSVTVYCSVSEHAHACQAATDLGVEAYREYSDLLHREVYRLRQQQQQQQQHQHQHLQQEHQQSSGGEASASAGGAPQSDPTGAGAGPAGAAARASLSVAARVQFLPLLAVCVDSGAFVFPASSSAARCAVTGAVAAGYGPADAAAEAAAGEGASGGLSLTAHALLALAAALGVPRPELYPLGPVSAALAAELGSLPTISIPSAAASSSGGAPPSLALVLVDRALDLAAPTAHGEQPWDLVLAGCAARQVSAAVSAAEEASSSSSAAGQPHQQQGRWRSAPQALWRPVDLRVALPDAAIPIPGELDWGPPSLSPALGVDGLPPGLQQLDTRHLPYGQLSYTPYGAELLDPTDRTALARVEAVGSRARGGRREALAALRRALKEALRAERLQPSVRSKAGAVQAPELKGLAESLLASPVACVKQRGVAALGMAVAEALMGPGAAEWEAAAGLERSCLAALASGAGGGEAAAQVLLDALEVAKAGHGLLHAGHVLEVLPAVFSAAPDSHPAAAALEGGGGGYGDAAGPAPLPPQGLPDCPFPPAAAAAVRGALSDAVLAAPRPEAQLGGRLPAALVAALAARRRRLEAAAQGEAANGSTAADDGGAKAVHAAEAEAEAGLEVALAGALDALFWRLQYAVAARGRLRDFRKITHMDVFAENHGAVNPLLCQVVRKMLQRAELTDWQQQPSGGGGGGLVRGLLGGLMGASRALVAAGGGGGGGGGHVRHPADCGMVVVFVVGGVSPAEMREVRALVDEHVGTDKPRVVVGGTSLLLPQDVVLQLSGGLLQ</sequence>
<dbReference type="Proteomes" id="UP000613740">
    <property type="component" value="Unassembled WGS sequence"/>
</dbReference>
<dbReference type="SUPFAM" id="SSF56815">
    <property type="entry name" value="Sec1/munc18-like (SM) proteins"/>
    <property type="match status" value="1"/>
</dbReference>
<dbReference type="InterPro" id="IPR036045">
    <property type="entry name" value="Sec1-like_sf"/>
</dbReference>
<dbReference type="AlphaFoldDB" id="A0A835SY33"/>
<protein>
    <recommendedName>
        <fullName evidence="5">Sec1-like protein</fullName>
    </recommendedName>
</protein>
<evidence type="ECO:0008006" key="5">
    <source>
        <dbReference type="Google" id="ProtNLM"/>
    </source>
</evidence>
<evidence type="ECO:0000256" key="2">
    <source>
        <dbReference type="SAM" id="MobiDB-lite"/>
    </source>
</evidence>
<gene>
    <name evidence="3" type="ORF">HYH02_012509</name>
</gene>
<accession>A0A835SY33</accession>
<dbReference type="PANTHER" id="PTHR11679">
    <property type="entry name" value="VESICLE PROTEIN SORTING-ASSOCIATED"/>
    <property type="match status" value="1"/>
</dbReference>
<name>A0A835SY33_9CHLO</name>